<feature type="region of interest" description="Disordered" evidence="1">
    <location>
        <begin position="1"/>
        <end position="28"/>
    </location>
</feature>
<dbReference type="OrthoDB" id="5953554at2759"/>
<dbReference type="Proteomes" id="UP001152795">
    <property type="component" value="Unassembled WGS sequence"/>
</dbReference>
<dbReference type="EMBL" id="CACRXK020035874">
    <property type="protein sequence ID" value="CAB4044701.1"/>
    <property type="molecule type" value="Genomic_DNA"/>
</dbReference>
<feature type="region of interest" description="Disordered" evidence="1">
    <location>
        <begin position="135"/>
        <end position="165"/>
    </location>
</feature>
<organism evidence="2 3">
    <name type="scientific">Paramuricea clavata</name>
    <name type="common">Red gorgonian</name>
    <name type="synonym">Violescent sea-whip</name>
    <dbReference type="NCBI Taxonomy" id="317549"/>
    <lineage>
        <taxon>Eukaryota</taxon>
        <taxon>Metazoa</taxon>
        <taxon>Cnidaria</taxon>
        <taxon>Anthozoa</taxon>
        <taxon>Octocorallia</taxon>
        <taxon>Malacalcyonacea</taxon>
        <taxon>Plexauridae</taxon>
        <taxon>Paramuricea</taxon>
    </lineage>
</organism>
<reference evidence="2" key="1">
    <citation type="submission" date="2020-04" db="EMBL/GenBank/DDBJ databases">
        <authorList>
            <person name="Alioto T."/>
            <person name="Alioto T."/>
            <person name="Gomez Garrido J."/>
        </authorList>
    </citation>
    <scope>NUCLEOTIDE SEQUENCE</scope>
    <source>
        <strain evidence="2">A484AB</strain>
    </source>
</reference>
<accession>A0A6S7KT67</accession>
<dbReference type="AlphaFoldDB" id="A0A6S7KT67"/>
<sequence>MSDWRKFQQKMKEKRLRKGTKDAASSKKEFETIVVQRLSAEVTGKAQKYSGIGARECVSFEEFGELTIQNIKDTCMKHFGITDGGMYCDVLAGEQGPTCTSLKHLPSYKVIQERFFDEEAVVEVSSAERFPAAFAEASSKKRKPHRIGSPPTNHTSAKMDSGASPSKFVPRSLSVLDMIRLGKVISKKTTSVQIYAFDIKGMSWSETPTGFGKAFKSTSHHKSFEGSTWVIEEVFTGGKTCDKKHLKFIVAFYDH</sequence>
<proteinExistence type="predicted"/>
<comment type="caution">
    <text evidence="2">The sequence shown here is derived from an EMBL/GenBank/DDBJ whole genome shotgun (WGS) entry which is preliminary data.</text>
</comment>
<evidence type="ECO:0000256" key="1">
    <source>
        <dbReference type="SAM" id="MobiDB-lite"/>
    </source>
</evidence>
<evidence type="ECO:0000313" key="3">
    <source>
        <dbReference type="Proteomes" id="UP001152795"/>
    </source>
</evidence>
<protein>
    <submittedName>
        <fullName evidence="2">Uncharacterized protein</fullName>
    </submittedName>
</protein>
<name>A0A6S7KT67_PARCT</name>
<keyword evidence="3" id="KW-1185">Reference proteome</keyword>
<feature type="compositionally biased region" description="Basic residues" evidence="1">
    <location>
        <begin position="7"/>
        <end position="18"/>
    </location>
</feature>
<evidence type="ECO:0000313" key="2">
    <source>
        <dbReference type="EMBL" id="CAB4044701.1"/>
    </source>
</evidence>
<feature type="compositionally biased region" description="Basic and acidic residues" evidence="1">
    <location>
        <begin position="19"/>
        <end position="28"/>
    </location>
</feature>
<gene>
    <name evidence="2" type="ORF">PACLA_8A077903</name>
</gene>